<proteinExistence type="predicted"/>
<feature type="transmembrane region" description="Helical" evidence="4">
    <location>
        <begin position="311"/>
        <end position="336"/>
    </location>
</feature>
<evidence type="ECO:0000256" key="4">
    <source>
        <dbReference type="SAM" id="Phobius"/>
    </source>
</evidence>
<keyword evidence="2 4" id="KW-1133">Transmembrane helix</keyword>
<dbReference type="SUPFAM" id="SSF103473">
    <property type="entry name" value="MFS general substrate transporter"/>
    <property type="match status" value="1"/>
</dbReference>
<dbReference type="GO" id="GO:0022857">
    <property type="term" value="F:transmembrane transporter activity"/>
    <property type="evidence" value="ECO:0007669"/>
    <property type="project" value="InterPro"/>
</dbReference>
<dbReference type="EMBL" id="JACHXA010000004">
    <property type="protein sequence ID" value="MBB3065580.1"/>
    <property type="molecule type" value="Genomic_DNA"/>
</dbReference>
<keyword evidence="3 4" id="KW-0472">Membrane</keyword>
<feature type="transmembrane region" description="Helical" evidence="4">
    <location>
        <begin position="143"/>
        <end position="163"/>
    </location>
</feature>
<feature type="transmembrane region" description="Helical" evidence="4">
    <location>
        <begin position="284"/>
        <end position="305"/>
    </location>
</feature>
<evidence type="ECO:0000313" key="6">
    <source>
        <dbReference type="Proteomes" id="UP000581135"/>
    </source>
</evidence>
<organism evidence="5 6">
    <name type="scientific">Limibacillus halophilus</name>
    <dbReference type="NCBI Taxonomy" id="1579333"/>
    <lineage>
        <taxon>Bacteria</taxon>
        <taxon>Pseudomonadati</taxon>
        <taxon>Pseudomonadota</taxon>
        <taxon>Alphaproteobacteria</taxon>
        <taxon>Rhodospirillales</taxon>
        <taxon>Rhodovibrionaceae</taxon>
        <taxon>Limibacillus</taxon>
    </lineage>
</organism>
<gene>
    <name evidence="5" type="ORF">FHR98_001867</name>
</gene>
<feature type="transmembrane region" description="Helical" evidence="4">
    <location>
        <begin position="357"/>
        <end position="384"/>
    </location>
</feature>
<evidence type="ECO:0000313" key="5">
    <source>
        <dbReference type="EMBL" id="MBB3065580.1"/>
    </source>
</evidence>
<dbReference type="Proteomes" id="UP000581135">
    <property type="component" value="Unassembled WGS sequence"/>
</dbReference>
<protein>
    <submittedName>
        <fullName evidence="5">MFS family permease</fullName>
    </submittedName>
</protein>
<dbReference type="RefSeq" id="WP_183416392.1">
    <property type="nucleotide sequence ID" value="NZ_JACHXA010000004.1"/>
</dbReference>
<feature type="transmembrane region" description="Helical" evidence="4">
    <location>
        <begin position="169"/>
        <end position="188"/>
    </location>
</feature>
<dbReference type="CDD" id="cd06174">
    <property type="entry name" value="MFS"/>
    <property type="match status" value="1"/>
</dbReference>
<evidence type="ECO:0000256" key="3">
    <source>
        <dbReference type="ARBA" id="ARBA00023136"/>
    </source>
</evidence>
<keyword evidence="1 4" id="KW-0812">Transmembrane</keyword>
<accession>A0A839SV70</accession>
<keyword evidence="6" id="KW-1185">Reference proteome</keyword>
<reference evidence="5 6" key="1">
    <citation type="submission" date="2020-08" db="EMBL/GenBank/DDBJ databases">
        <title>Genomic Encyclopedia of Type Strains, Phase III (KMG-III): the genomes of soil and plant-associated and newly described type strains.</title>
        <authorList>
            <person name="Whitman W."/>
        </authorList>
    </citation>
    <scope>NUCLEOTIDE SEQUENCE [LARGE SCALE GENOMIC DNA]</scope>
    <source>
        <strain evidence="5 6">CECT 8803</strain>
    </source>
</reference>
<evidence type="ECO:0000256" key="1">
    <source>
        <dbReference type="ARBA" id="ARBA00022692"/>
    </source>
</evidence>
<dbReference type="Gene3D" id="1.20.1250.20">
    <property type="entry name" value="MFS general substrate transporter like domains"/>
    <property type="match status" value="2"/>
</dbReference>
<dbReference type="InterPro" id="IPR036259">
    <property type="entry name" value="MFS_trans_sf"/>
</dbReference>
<feature type="transmembrane region" description="Helical" evidence="4">
    <location>
        <begin position="250"/>
        <end position="272"/>
    </location>
</feature>
<name>A0A839SV70_9PROT</name>
<sequence length="397" mass="43835">MALHVRHPDWIHALGQAGAKSFALIFALESLNRALLSTILPLQVLKVTGSATDLSYLYLVVGLSGLVANLCIVSLIRFISRRGAYTIGLICLATAPLLIGTSMFTGVSFGMFIRIFGTACGAICLNLYVLDHIKGRALNEMEPIRLLFSAAAWTLGPWLGVYLWSIMEWLPFILSSVAALIQLAYFWYLRLREGSVIVPARQKPETPFGSIIPFIRRKPLRRAWLIALGRSVWWVSFFTYLPVFGVESGLSPETCALLVSAANGLLFLVPVLKRVGNYLGIRRALILAYAFTGIINIAAGVAAWFSPFSAMALLLFCALFVVLLDIYGNLTFLRMVKPLERTRMTPIFITYRDVSDIVAPAAAGLVLIALPLPAYFVLLGLYTLGMTQIVRNLPRRF</sequence>
<comment type="caution">
    <text evidence="5">The sequence shown here is derived from an EMBL/GenBank/DDBJ whole genome shotgun (WGS) entry which is preliminary data.</text>
</comment>
<feature type="transmembrane region" description="Helical" evidence="4">
    <location>
        <begin position="111"/>
        <end position="131"/>
    </location>
</feature>
<evidence type="ECO:0000256" key="2">
    <source>
        <dbReference type="ARBA" id="ARBA00022989"/>
    </source>
</evidence>
<feature type="transmembrane region" description="Helical" evidence="4">
    <location>
        <begin position="56"/>
        <end position="76"/>
    </location>
</feature>
<dbReference type="AlphaFoldDB" id="A0A839SV70"/>
<dbReference type="InterPro" id="IPR011701">
    <property type="entry name" value="MFS"/>
</dbReference>
<feature type="transmembrane region" description="Helical" evidence="4">
    <location>
        <begin position="223"/>
        <end position="244"/>
    </location>
</feature>
<dbReference type="Pfam" id="PF07690">
    <property type="entry name" value="MFS_1"/>
    <property type="match status" value="1"/>
</dbReference>
<feature type="transmembrane region" description="Helical" evidence="4">
    <location>
        <begin position="83"/>
        <end position="105"/>
    </location>
</feature>